<dbReference type="GO" id="GO:0003755">
    <property type="term" value="F:peptidyl-prolyl cis-trans isomerase activity"/>
    <property type="evidence" value="ECO:0007669"/>
    <property type="project" value="UniProtKB-EC"/>
</dbReference>
<comment type="caution">
    <text evidence="8">The sequence shown here is derived from an EMBL/GenBank/DDBJ whole genome shotgun (WGS) entry which is preliminary data.</text>
</comment>
<dbReference type="Gene3D" id="2.40.100.10">
    <property type="entry name" value="Cyclophilin-like"/>
    <property type="match status" value="1"/>
</dbReference>
<evidence type="ECO:0000313" key="9">
    <source>
        <dbReference type="Proteomes" id="UP001519345"/>
    </source>
</evidence>
<dbReference type="PANTHER" id="PTHR45625">
    <property type="entry name" value="PEPTIDYL-PROLYL CIS-TRANS ISOMERASE-RELATED"/>
    <property type="match status" value="1"/>
</dbReference>
<dbReference type="InterPro" id="IPR002130">
    <property type="entry name" value="Cyclophilin-type_PPIase_dom"/>
</dbReference>
<feature type="region of interest" description="Disordered" evidence="6">
    <location>
        <begin position="191"/>
        <end position="226"/>
    </location>
</feature>
<dbReference type="CDD" id="cd00317">
    <property type="entry name" value="cyclophilin"/>
    <property type="match status" value="1"/>
</dbReference>
<feature type="signal peptide" evidence="5">
    <location>
        <begin position="1"/>
        <end position="24"/>
    </location>
</feature>
<comment type="catalytic activity">
    <reaction evidence="1 5">
        <text>[protein]-peptidylproline (omega=180) = [protein]-peptidylproline (omega=0)</text>
        <dbReference type="Rhea" id="RHEA:16237"/>
        <dbReference type="Rhea" id="RHEA-COMP:10747"/>
        <dbReference type="Rhea" id="RHEA-COMP:10748"/>
        <dbReference type="ChEBI" id="CHEBI:83833"/>
        <dbReference type="ChEBI" id="CHEBI:83834"/>
        <dbReference type="EC" id="5.2.1.8"/>
    </reaction>
</comment>
<comment type="similarity">
    <text evidence="5">Belongs to the cyclophilin-type PPIase family.</text>
</comment>
<dbReference type="Pfam" id="PF00160">
    <property type="entry name" value="Pro_isomerase"/>
    <property type="match status" value="1"/>
</dbReference>
<dbReference type="PANTHER" id="PTHR45625:SF4">
    <property type="entry name" value="PEPTIDYLPROLYL ISOMERASE DOMAIN AND WD REPEAT-CONTAINING PROTEIN 1"/>
    <property type="match status" value="1"/>
</dbReference>
<keyword evidence="5" id="KW-0732">Signal</keyword>
<dbReference type="InterPro" id="IPR029000">
    <property type="entry name" value="Cyclophilin-like_dom_sf"/>
</dbReference>
<evidence type="ECO:0000256" key="4">
    <source>
        <dbReference type="ARBA" id="ARBA00023235"/>
    </source>
</evidence>
<dbReference type="InterPro" id="IPR044666">
    <property type="entry name" value="Cyclophilin_A-like"/>
</dbReference>
<dbReference type="PROSITE" id="PS51257">
    <property type="entry name" value="PROKAR_LIPOPROTEIN"/>
    <property type="match status" value="1"/>
</dbReference>
<evidence type="ECO:0000256" key="6">
    <source>
        <dbReference type="SAM" id="MobiDB-lite"/>
    </source>
</evidence>
<evidence type="ECO:0000313" key="8">
    <source>
        <dbReference type="EMBL" id="MBP1970067.1"/>
    </source>
</evidence>
<gene>
    <name evidence="8" type="ORF">J2Z83_002183</name>
</gene>
<feature type="chain" id="PRO_5044985216" description="Peptidyl-prolyl cis-trans isomerase" evidence="5">
    <location>
        <begin position="25"/>
        <end position="226"/>
    </location>
</feature>
<dbReference type="PRINTS" id="PR00153">
    <property type="entry name" value="CSAPPISMRASE"/>
</dbReference>
<keyword evidence="3 5" id="KW-0697">Rotamase</keyword>
<sequence>MLQKFKTLSLLAVALLMIMMAACGGQSENDQTDEQMETAEDSVSEQAEYLEDVEENPIVTISMADYEEDIIAELYPDIAPNTVTNFISLIEDDYYNGQIFHRVVPGFMIQGGDPEGDGSGGPGYSIAGEFSSNGFENNLQHDRGILSMSRTNDPNSAGSQFFIMTEESPHLDTDYAAFGEVTEGMDVVDNIVDAERDDSDKPLEDQQIESVEVDTKGYDYPEPEVE</sequence>
<dbReference type="RefSeq" id="WP_209463224.1">
    <property type="nucleotide sequence ID" value="NZ_CP110224.1"/>
</dbReference>
<keyword evidence="9" id="KW-1185">Reference proteome</keyword>
<evidence type="ECO:0000259" key="7">
    <source>
        <dbReference type="PROSITE" id="PS50072"/>
    </source>
</evidence>
<evidence type="ECO:0000256" key="2">
    <source>
        <dbReference type="ARBA" id="ARBA00002388"/>
    </source>
</evidence>
<keyword evidence="4 5" id="KW-0413">Isomerase</keyword>
<evidence type="ECO:0000256" key="3">
    <source>
        <dbReference type="ARBA" id="ARBA00023110"/>
    </source>
</evidence>
<dbReference type="EC" id="5.2.1.8" evidence="5"/>
<dbReference type="EMBL" id="JAGGKX010000010">
    <property type="protein sequence ID" value="MBP1970067.1"/>
    <property type="molecule type" value="Genomic_DNA"/>
</dbReference>
<reference evidence="8 9" key="1">
    <citation type="submission" date="2021-03" db="EMBL/GenBank/DDBJ databases">
        <title>Genomic Encyclopedia of Type Strains, Phase IV (KMG-IV): sequencing the most valuable type-strain genomes for metagenomic binning, comparative biology and taxonomic classification.</title>
        <authorList>
            <person name="Goeker M."/>
        </authorList>
    </citation>
    <scope>NUCLEOTIDE SEQUENCE [LARGE SCALE GENOMIC DNA]</scope>
    <source>
        <strain evidence="8 9">DSM 25609</strain>
    </source>
</reference>
<dbReference type="PROSITE" id="PS50072">
    <property type="entry name" value="CSA_PPIASE_2"/>
    <property type="match status" value="1"/>
</dbReference>
<evidence type="ECO:0000256" key="5">
    <source>
        <dbReference type="RuleBase" id="RU363019"/>
    </source>
</evidence>
<name>A0ABS4IGI7_9BACI</name>
<dbReference type="SUPFAM" id="SSF50891">
    <property type="entry name" value="Cyclophilin-like"/>
    <property type="match status" value="1"/>
</dbReference>
<dbReference type="Proteomes" id="UP001519345">
    <property type="component" value="Unassembled WGS sequence"/>
</dbReference>
<evidence type="ECO:0000256" key="1">
    <source>
        <dbReference type="ARBA" id="ARBA00000971"/>
    </source>
</evidence>
<feature type="domain" description="PPIase cyclophilin-type" evidence="7">
    <location>
        <begin position="69"/>
        <end position="213"/>
    </location>
</feature>
<protein>
    <recommendedName>
        <fullName evidence="5">Peptidyl-prolyl cis-trans isomerase</fullName>
        <shortName evidence="5">PPIase</shortName>
        <ecNumber evidence="5">5.2.1.8</ecNumber>
    </recommendedName>
</protein>
<organism evidence="8 9">
    <name type="scientific">Virgibacillus natechei</name>
    <dbReference type="NCBI Taxonomy" id="1216297"/>
    <lineage>
        <taxon>Bacteria</taxon>
        <taxon>Bacillati</taxon>
        <taxon>Bacillota</taxon>
        <taxon>Bacilli</taxon>
        <taxon>Bacillales</taxon>
        <taxon>Bacillaceae</taxon>
        <taxon>Virgibacillus</taxon>
    </lineage>
</organism>
<accession>A0ABS4IGI7</accession>
<comment type="function">
    <text evidence="2 5">PPIases accelerate the folding of proteins. It catalyzes the cis-trans isomerization of proline imidic peptide bonds in oligopeptides.</text>
</comment>
<proteinExistence type="inferred from homology"/>